<keyword evidence="3" id="KW-0689">Ribosomal protein</keyword>
<keyword evidence="6" id="KW-0687">Ribonucleoprotein</keyword>
<reference evidence="7" key="2">
    <citation type="submission" date="2022-06" db="UniProtKB">
        <authorList>
            <consortium name="EnsemblMetazoa"/>
        </authorList>
    </citation>
    <scope>IDENTIFICATION</scope>
    <source>
        <strain evidence="7">PS312</strain>
    </source>
</reference>
<proteinExistence type="inferred from homology"/>
<evidence type="ECO:0000256" key="4">
    <source>
        <dbReference type="ARBA" id="ARBA00023157"/>
    </source>
</evidence>
<dbReference type="Proteomes" id="UP000005239">
    <property type="component" value="Unassembled WGS sequence"/>
</dbReference>
<comment type="similarity">
    <text evidence="1">Belongs to the universal ribosomal protein uS7 family.</text>
</comment>
<dbReference type="Gene3D" id="3.30.300.320">
    <property type="match status" value="1"/>
</dbReference>
<evidence type="ECO:0000256" key="3">
    <source>
        <dbReference type="ARBA" id="ARBA00022980"/>
    </source>
</evidence>
<evidence type="ECO:0000256" key="1">
    <source>
        <dbReference type="ARBA" id="ARBA00007151"/>
    </source>
</evidence>
<evidence type="ECO:0000313" key="7">
    <source>
        <dbReference type="EnsemblMetazoa" id="PPA10751.1"/>
    </source>
</evidence>
<dbReference type="InterPro" id="IPR023798">
    <property type="entry name" value="Ribosomal_uS7_dom"/>
</dbReference>
<protein>
    <submittedName>
        <fullName evidence="7">Ribosomal protein</fullName>
    </submittedName>
</protein>
<reference evidence="8" key="1">
    <citation type="journal article" date="2008" name="Nat. Genet.">
        <title>The Pristionchus pacificus genome provides a unique perspective on nematode lifestyle and parasitism.</title>
        <authorList>
            <person name="Dieterich C."/>
            <person name="Clifton S.W."/>
            <person name="Schuster L.N."/>
            <person name="Chinwalla A."/>
            <person name="Delehaunty K."/>
            <person name="Dinkelacker I."/>
            <person name="Fulton L."/>
            <person name="Fulton R."/>
            <person name="Godfrey J."/>
            <person name="Minx P."/>
            <person name="Mitreva M."/>
            <person name="Roeseler W."/>
            <person name="Tian H."/>
            <person name="Witte H."/>
            <person name="Yang S.P."/>
            <person name="Wilson R.K."/>
            <person name="Sommer R.J."/>
        </authorList>
    </citation>
    <scope>NUCLEOTIDE SEQUENCE [LARGE SCALE GENOMIC DNA]</scope>
    <source>
        <strain evidence="8">PS312</strain>
    </source>
</reference>
<sequence length="780" mass="88929">MSRNSGYYIILIVVFCLSSVSSRSTAEKAEKERHLEERLRQFTQRRREAFDYNDNNVGSVFSKCPKKCQSILGNGYCDKECAIDECFWDLGDCTTRRDCSDLQCPNDGLCRPLCEINSCVTPVCLPEHMNMRQMAVVVTPFVNTSHFLMHLPRTEYALETYTKQYGLTVVLESAKDGPLLFGHSGDYLMERVLYDETNKTMIKVIQTIFQFINHVSTQLGDEWAVNKAVDFAPAFELESDLPEVKLFGKWNLQEVNVADISLVDYITVKEKYTKYLPHSAGRYQVGKDIYIYVPICITTPCRCSSTPLSCRPREDSTRIGRAGTVRRQSVDVAPFRHVNQAMWLLGTGAHEAAFRLADELINAAKESPNNYAIKKKDEPEHKKGLIAVFSIRRPIDRLLTYNDHEYVRVMESLGLGMQKEKHLATVNLFTVPESVLEGFQGVYQYSYHYKDWHQKYRFEPAADFAAKYLASSLVLFFVISSSIVSAYHHHSNGHTTPKPGPTIEERFAEFSANRTKAYNSNSDYFEPDRDIGSALTKCPDYCKPKLGNGQCDEECNIDGCFADLGDCTTRKKCWELDCPEDGKCRPICEINSCMPIPVCKVEEMKYRQIAVLVTPAASAKAVVKMTPRVEYMISHNANDTYRKELGGFLGPDVVFLSNKQGPLVWGHRGDYRMEQVKYNPNKQTVIQGGCTFGRGSISVISLRDPLDRIISYSTETEQRKKLMELLEVGVINPRKAFEITLLVLYRPWKVGQFRFFLTHEIHSEINDKYIDDEILCGPKY</sequence>
<dbReference type="GO" id="GO:0006412">
    <property type="term" value="P:translation"/>
    <property type="evidence" value="ECO:0007669"/>
    <property type="project" value="InterPro"/>
</dbReference>
<keyword evidence="2" id="KW-0677">Repeat</keyword>
<dbReference type="EnsemblMetazoa" id="PPA10751.1">
    <property type="protein sequence ID" value="PPA10751.1"/>
    <property type="gene ID" value="WBGene00100305"/>
</dbReference>
<evidence type="ECO:0000313" key="8">
    <source>
        <dbReference type="Proteomes" id="UP000005239"/>
    </source>
</evidence>
<dbReference type="Gene3D" id="1.10.455.10">
    <property type="entry name" value="Ribosomal protein S7 domain"/>
    <property type="match status" value="2"/>
</dbReference>
<dbReference type="SUPFAM" id="SSF47973">
    <property type="entry name" value="Ribosomal protein S7"/>
    <property type="match status" value="1"/>
</dbReference>
<dbReference type="GO" id="GO:0005840">
    <property type="term" value="C:ribosome"/>
    <property type="evidence" value="ECO:0007669"/>
    <property type="project" value="UniProtKB-KW"/>
</dbReference>
<dbReference type="Gene3D" id="4.10.470.20">
    <property type="match status" value="1"/>
</dbReference>
<keyword evidence="4" id="KW-1015">Disulfide bond</keyword>
<dbReference type="InterPro" id="IPR036823">
    <property type="entry name" value="Ribosomal_uS7_dom_sf"/>
</dbReference>
<dbReference type="Pfam" id="PF00066">
    <property type="entry name" value="Notch"/>
    <property type="match status" value="2"/>
</dbReference>
<evidence type="ECO:0000256" key="6">
    <source>
        <dbReference type="ARBA" id="ARBA00023274"/>
    </source>
</evidence>
<keyword evidence="5" id="KW-0325">Glycoprotein</keyword>
<keyword evidence="8" id="KW-1185">Reference proteome</keyword>
<dbReference type="FunFam" id="1.10.455.10:FF:000014">
    <property type="entry name" value="Ribosomal protein"/>
    <property type="match status" value="1"/>
</dbReference>
<dbReference type="AlphaFoldDB" id="A0A2A6BCM7"/>
<dbReference type="Pfam" id="PF00177">
    <property type="entry name" value="Ribosomal_S7"/>
    <property type="match status" value="1"/>
</dbReference>
<dbReference type="InterPro" id="IPR000800">
    <property type="entry name" value="Notch_dom"/>
</dbReference>
<gene>
    <name evidence="7" type="primary">WBGene00100305</name>
</gene>
<evidence type="ECO:0000256" key="2">
    <source>
        <dbReference type="ARBA" id="ARBA00022737"/>
    </source>
</evidence>
<accession>A0A2A6BCM7</accession>
<dbReference type="SMART" id="SM00004">
    <property type="entry name" value="NL"/>
    <property type="match status" value="2"/>
</dbReference>
<dbReference type="InterPro" id="IPR000235">
    <property type="entry name" value="Ribosomal_uS7"/>
</dbReference>
<evidence type="ECO:0000256" key="5">
    <source>
        <dbReference type="ARBA" id="ARBA00023180"/>
    </source>
</evidence>
<name>A0A2A6BCM7_PRIPA</name>
<dbReference type="PANTHER" id="PTHR11205">
    <property type="entry name" value="RIBOSOMAL PROTEIN S7"/>
    <property type="match status" value="1"/>
</dbReference>
<organism evidence="7 8">
    <name type="scientific">Pristionchus pacificus</name>
    <name type="common">Parasitic nematode worm</name>
    <dbReference type="NCBI Taxonomy" id="54126"/>
    <lineage>
        <taxon>Eukaryota</taxon>
        <taxon>Metazoa</taxon>
        <taxon>Ecdysozoa</taxon>
        <taxon>Nematoda</taxon>
        <taxon>Chromadorea</taxon>
        <taxon>Rhabditida</taxon>
        <taxon>Rhabditina</taxon>
        <taxon>Diplogasteromorpha</taxon>
        <taxon>Diplogasteroidea</taxon>
        <taxon>Neodiplogasteridae</taxon>
        <taxon>Pristionchus</taxon>
    </lineage>
</organism>
<accession>A0A8R1U7X2</accession>
<dbReference type="GO" id="GO:1990904">
    <property type="term" value="C:ribonucleoprotein complex"/>
    <property type="evidence" value="ECO:0007669"/>
    <property type="project" value="UniProtKB-KW"/>
</dbReference>